<dbReference type="Proteomes" id="UP001595773">
    <property type="component" value="Unassembled WGS sequence"/>
</dbReference>
<gene>
    <name evidence="2" type="ORF">ACFOW9_10895</name>
</gene>
<organism evidence="2 3">
    <name type="scientific">Arthrobacter cryoconiti</name>
    <dbReference type="NCBI Taxonomy" id="748907"/>
    <lineage>
        <taxon>Bacteria</taxon>
        <taxon>Bacillati</taxon>
        <taxon>Actinomycetota</taxon>
        <taxon>Actinomycetes</taxon>
        <taxon>Micrococcales</taxon>
        <taxon>Micrococcaceae</taxon>
        <taxon>Arthrobacter</taxon>
    </lineage>
</organism>
<dbReference type="RefSeq" id="WP_230066937.1">
    <property type="nucleotide sequence ID" value="NZ_BAABLL010000008.1"/>
</dbReference>
<proteinExistence type="predicted"/>
<evidence type="ECO:0000313" key="3">
    <source>
        <dbReference type="Proteomes" id="UP001595773"/>
    </source>
</evidence>
<accession>A0ABV8R246</accession>
<name>A0ABV8R246_9MICC</name>
<sequence>MGVRRGLARLFGVKAKRDTGASLAGGLTPTESGFKQFTAVQQMRRGVADVSVSRQRLDLQVADLQLVLKKHSEQAADGGHDGAAQSALIRHHVVTEQLADLIAQRDALAEQEAMLMGALAQLQARVSGFEVSVQTLNAARAAAVAHQSIAASLAELSTGDAGGSSKESPFETGPQ</sequence>
<evidence type="ECO:0000313" key="2">
    <source>
        <dbReference type="EMBL" id="MFC4266107.1"/>
    </source>
</evidence>
<feature type="region of interest" description="Disordered" evidence="1">
    <location>
        <begin position="156"/>
        <end position="175"/>
    </location>
</feature>
<evidence type="ECO:0000256" key="1">
    <source>
        <dbReference type="SAM" id="MobiDB-lite"/>
    </source>
</evidence>
<reference evidence="3" key="1">
    <citation type="journal article" date="2019" name="Int. J. Syst. Evol. Microbiol.">
        <title>The Global Catalogue of Microorganisms (GCM) 10K type strain sequencing project: providing services to taxonomists for standard genome sequencing and annotation.</title>
        <authorList>
            <consortium name="The Broad Institute Genomics Platform"/>
            <consortium name="The Broad Institute Genome Sequencing Center for Infectious Disease"/>
            <person name="Wu L."/>
            <person name="Ma J."/>
        </authorList>
    </citation>
    <scope>NUCLEOTIDE SEQUENCE [LARGE SCALE GENOMIC DNA]</scope>
    <source>
        <strain evidence="3">CGMCC 1.10698</strain>
    </source>
</reference>
<protein>
    <submittedName>
        <fullName evidence="2">PspA/IM30 family protein</fullName>
    </submittedName>
</protein>
<keyword evidence="3" id="KW-1185">Reference proteome</keyword>
<dbReference type="EMBL" id="JBHSCQ010000017">
    <property type="protein sequence ID" value="MFC4266107.1"/>
    <property type="molecule type" value="Genomic_DNA"/>
</dbReference>
<comment type="caution">
    <text evidence="2">The sequence shown here is derived from an EMBL/GenBank/DDBJ whole genome shotgun (WGS) entry which is preliminary data.</text>
</comment>